<dbReference type="PIRSF" id="PIRSF016602">
    <property type="entry name" value="CurC_prd"/>
    <property type="match status" value="1"/>
</dbReference>
<proteinExistence type="predicted"/>
<keyword evidence="3" id="KW-1185">Reference proteome</keyword>
<dbReference type="Gene3D" id="2.60.120.10">
    <property type="entry name" value="Jelly Rolls"/>
    <property type="match status" value="1"/>
</dbReference>
<dbReference type="InterPro" id="IPR014710">
    <property type="entry name" value="RmlC-like_jellyroll"/>
</dbReference>
<reference evidence="2 3" key="1">
    <citation type="journal article" date="2019" name="Int. J. Syst. Evol. Microbiol.">
        <title>The Global Catalogue of Microorganisms (GCM) 10K type strain sequencing project: providing services to taxonomists for standard genome sequencing and annotation.</title>
        <authorList>
            <consortium name="The Broad Institute Genomics Platform"/>
            <consortium name="The Broad Institute Genome Sequencing Center for Infectious Disease"/>
            <person name="Wu L."/>
            <person name="Ma J."/>
        </authorList>
    </citation>
    <scope>NUCLEOTIDE SEQUENCE [LARGE SCALE GENOMIC DNA]</scope>
    <source>
        <strain evidence="2 3">JCM 14718</strain>
    </source>
</reference>
<dbReference type="CDD" id="cd06991">
    <property type="entry name" value="cupin_TcmJ-like"/>
    <property type="match status" value="1"/>
</dbReference>
<dbReference type="InterPro" id="IPR016672">
    <property type="entry name" value="Polyketide_Synth_CurC_prd"/>
</dbReference>
<name>A0ABN2G6F3_9ACTN</name>
<dbReference type="SUPFAM" id="SSF51182">
    <property type="entry name" value="RmlC-like cupins"/>
    <property type="match status" value="1"/>
</dbReference>
<dbReference type="EMBL" id="BAAANY010000005">
    <property type="protein sequence ID" value="GAA1666165.1"/>
    <property type="molecule type" value="Genomic_DNA"/>
</dbReference>
<dbReference type="PANTHER" id="PTHR36114">
    <property type="entry name" value="16.7 KDA PROTEIN IN WHIE LOCUS"/>
    <property type="match status" value="1"/>
</dbReference>
<dbReference type="InterPro" id="IPR052044">
    <property type="entry name" value="PKS_Associated_Protein"/>
</dbReference>
<dbReference type="InterPro" id="IPR011051">
    <property type="entry name" value="RmlC_Cupin_sf"/>
</dbReference>
<organism evidence="2 3">
    <name type="scientific">Fodinicola feengrottensis</name>
    <dbReference type="NCBI Taxonomy" id="435914"/>
    <lineage>
        <taxon>Bacteria</taxon>
        <taxon>Bacillati</taxon>
        <taxon>Actinomycetota</taxon>
        <taxon>Actinomycetes</taxon>
        <taxon>Mycobacteriales</taxon>
        <taxon>Fodinicola</taxon>
    </lineage>
</organism>
<dbReference type="InterPro" id="IPR013096">
    <property type="entry name" value="Cupin_2"/>
</dbReference>
<protein>
    <submittedName>
        <fullName evidence="2">Cupin domain-containing protein</fullName>
    </submittedName>
</protein>
<evidence type="ECO:0000259" key="1">
    <source>
        <dbReference type="Pfam" id="PF07883"/>
    </source>
</evidence>
<comment type="caution">
    <text evidence="2">The sequence shown here is derived from an EMBL/GenBank/DDBJ whole genome shotgun (WGS) entry which is preliminary data.</text>
</comment>
<evidence type="ECO:0000313" key="3">
    <source>
        <dbReference type="Proteomes" id="UP001500618"/>
    </source>
</evidence>
<dbReference type="Proteomes" id="UP001500618">
    <property type="component" value="Unassembled WGS sequence"/>
</dbReference>
<gene>
    <name evidence="2" type="ORF">GCM10009765_14590</name>
</gene>
<dbReference type="Pfam" id="PF07883">
    <property type="entry name" value="Cupin_2"/>
    <property type="match status" value="1"/>
</dbReference>
<accession>A0ABN2G6F3</accession>
<evidence type="ECO:0000313" key="2">
    <source>
        <dbReference type="EMBL" id="GAA1666165.1"/>
    </source>
</evidence>
<dbReference type="PANTHER" id="PTHR36114:SF1">
    <property type="entry name" value="16.7 KDA PROTEIN IN WHIE LOCUS"/>
    <property type="match status" value="1"/>
</dbReference>
<sequence length="146" mass="15874">MTATRPTELAQKIAAADIAPNRRRGGDIRVLLSPKTVGSTSGFMGTLRLEPAEFVAEHYHPYSEEFLYVVSGHITVRLDGRPVDLGPGEAMMVPIKTRHRVENHADEPAQVVIHLGPLAPRPELGHVDTEPLPGGHEPIQAVGEVR</sequence>
<dbReference type="RefSeq" id="WP_279578993.1">
    <property type="nucleotide sequence ID" value="NZ_BAAANY010000005.1"/>
</dbReference>
<feature type="domain" description="Cupin type-2" evidence="1">
    <location>
        <begin position="47"/>
        <end position="112"/>
    </location>
</feature>